<evidence type="ECO:0000313" key="6">
    <source>
        <dbReference type="Proteomes" id="UP000675781"/>
    </source>
</evidence>
<evidence type="ECO:0000256" key="1">
    <source>
        <dbReference type="ARBA" id="ARBA00022676"/>
    </source>
</evidence>
<dbReference type="Pfam" id="PF00534">
    <property type="entry name" value="Glycos_transf_1"/>
    <property type="match status" value="1"/>
</dbReference>
<dbReference type="InterPro" id="IPR001296">
    <property type="entry name" value="Glyco_trans_1"/>
</dbReference>
<dbReference type="Pfam" id="PF13439">
    <property type="entry name" value="Glyco_transf_4"/>
    <property type="match status" value="1"/>
</dbReference>
<keyword evidence="1 5" id="KW-0328">Glycosyltransferase</keyword>
<keyword evidence="2 5" id="KW-0808">Transferase</keyword>
<feature type="domain" description="Glycosyl transferase family 1" evidence="3">
    <location>
        <begin position="224"/>
        <end position="367"/>
    </location>
</feature>
<dbReference type="Proteomes" id="UP000675781">
    <property type="component" value="Unassembled WGS sequence"/>
</dbReference>
<evidence type="ECO:0000256" key="2">
    <source>
        <dbReference type="ARBA" id="ARBA00022679"/>
    </source>
</evidence>
<dbReference type="PANTHER" id="PTHR12526">
    <property type="entry name" value="GLYCOSYLTRANSFERASE"/>
    <property type="match status" value="1"/>
</dbReference>
<dbReference type="SUPFAM" id="SSF53756">
    <property type="entry name" value="UDP-Glycosyltransferase/glycogen phosphorylase"/>
    <property type="match status" value="1"/>
</dbReference>
<keyword evidence="6" id="KW-1185">Reference proteome</keyword>
<feature type="domain" description="Glycosyltransferase subfamily 4-like N-terminal" evidence="4">
    <location>
        <begin position="85"/>
        <end position="208"/>
    </location>
</feature>
<dbReference type="InterPro" id="IPR028098">
    <property type="entry name" value="Glyco_trans_4-like_N"/>
</dbReference>
<reference evidence="5" key="1">
    <citation type="submission" date="2021-04" db="EMBL/GenBank/DDBJ databases">
        <title>Genome based classification of Actinospica acidithermotolerans sp. nov., an actinobacterium isolated from an Indonesian hot spring.</title>
        <authorList>
            <person name="Kusuma A.B."/>
            <person name="Putra K.E."/>
            <person name="Nafisah S."/>
            <person name="Loh J."/>
            <person name="Nouioui I."/>
            <person name="Goodfellow M."/>
        </authorList>
    </citation>
    <scope>NUCLEOTIDE SEQUENCE</scope>
    <source>
        <strain evidence="5">CSCA 57</strain>
    </source>
</reference>
<dbReference type="GO" id="GO:0016757">
    <property type="term" value="F:glycosyltransferase activity"/>
    <property type="evidence" value="ECO:0007669"/>
    <property type="project" value="UniProtKB-KW"/>
</dbReference>
<sequence length="418" mass="45350">MTRLTVTTPWHPTVQRPFAGSFVQTTTAAVTGLFDRVELYNTEDWTGPADPTAARAVNRAYAALTTGAARRVTFRPRLTEAGYQVTDIPVPVTPRRTYADWAESHESALRAVLPGGRFAGDVVHGHVGTYGGWLALRFARPDARVVVTEHASFLGKILRQPRSRALYAQVVERADAFLCVSTMLRDQLAAEFPAHTAKLHVVPNAVDIAAMPVRPEPVKAPHRWIYVGNIAATKGVPELVEAFAAAAKDEPELRLTLLGSGILIEPLRARVRELGLADRVVFHDAVPPRRVFEFLHAHDLLVHPSKSETFGMTTVEAVASGMPVLVTRCGGPQETLEGLDGVAGLLIDVSDDPGVIVDGYRRLAEQADRLDPHRARAVLLERYGSAAVARRLAGIYGVEDATADARAAARNGQARERA</sequence>
<accession>A0A941IM99</accession>
<organism evidence="5 6">
    <name type="scientific">Actinospica durhamensis</name>
    <dbReference type="NCBI Taxonomy" id="1508375"/>
    <lineage>
        <taxon>Bacteria</taxon>
        <taxon>Bacillati</taxon>
        <taxon>Actinomycetota</taxon>
        <taxon>Actinomycetes</taxon>
        <taxon>Catenulisporales</taxon>
        <taxon>Actinospicaceae</taxon>
        <taxon>Actinospica</taxon>
    </lineage>
</organism>
<dbReference type="Gene3D" id="3.40.50.2000">
    <property type="entry name" value="Glycogen Phosphorylase B"/>
    <property type="match status" value="2"/>
</dbReference>
<dbReference type="EMBL" id="JAGSOG010000013">
    <property type="protein sequence ID" value="MBR7832619.1"/>
    <property type="molecule type" value="Genomic_DNA"/>
</dbReference>
<protein>
    <submittedName>
        <fullName evidence="5">Glycosyltransferase</fullName>
        <ecNumber evidence="5">2.4.-.-</ecNumber>
    </submittedName>
</protein>
<dbReference type="AlphaFoldDB" id="A0A941IM99"/>
<evidence type="ECO:0000259" key="4">
    <source>
        <dbReference type="Pfam" id="PF13439"/>
    </source>
</evidence>
<proteinExistence type="predicted"/>
<name>A0A941IM99_9ACTN</name>
<dbReference type="PANTHER" id="PTHR12526:SF637">
    <property type="entry name" value="GLYCOSYLTRANSFERASE EPSF-RELATED"/>
    <property type="match status" value="1"/>
</dbReference>
<evidence type="ECO:0000259" key="3">
    <source>
        <dbReference type="Pfam" id="PF00534"/>
    </source>
</evidence>
<dbReference type="EC" id="2.4.-.-" evidence="5"/>
<comment type="caution">
    <text evidence="5">The sequence shown here is derived from an EMBL/GenBank/DDBJ whole genome shotgun (WGS) entry which is preliminary data.</text>
</comment>
<evidence type="ECO:0000313" key="5">
    <source>
        <dbReference type="EMBL" id="MBR7832619.1"/>
    </source>
</evidence>
<gene>
    <name evidence="5" type="ORF">KDL01_05075</name>
</gene>
<dbReference type="RefSeq" id="WP_212527143.1">
    <property type="nucleotide sequence ID" value="NZ_JAGSOG010000013.1"/>
</dbReference>